<feature type="domain" description="Rhamnogalacturonase A/B/Epimerase-like pectate lyase" evidence="1">
    <location>
        <begin position="63"/>
        <end position="251"/>
    </location>
</feature>
<dbReference type="InterPro" id="IPR006311">
    <property type="entry name" value="TAT_signal"/>
</dbReference>
<evidence type="ECO:0000313" key="3">
    <source>
        <dbReference type="Proteomes" id="UP001589776"/>
    </source>
</evidence>
<dbReference type="InterPro" id="IPR006626">
    <property type="entry name" value="PbH1"/>
</dbReference>
<dbReference type="RefSeq" id="WP_377474115.1">
    <property type="nucleotide sequence ID" value="NZ_JBHLWN010000111.1"/>
</dbReference>
<protein>
    <submittedName>
        <fullName evidence="2">Glycosyl hydrolase family 28-related protein</fullName>
    </submittedName>
</protein>
<evidence type="ECO:0000313" key="2">
    <source>
        <dbReference type="EMBL" id="MFC0216187.1"/>
    </source>
</evidence>
<sequence length="588" mass="63303">MGDSRVVSRRKFLAGIGAAAGIGIATKQLLFDQLESATAAESTVSETVYAASKPLALSSTFNINVKDYGAVGDGVTDDTPAIKRAFSALKDGDILYFPYGHYKTNASGFLAYILNKSVTILGNKSILEVADEGLNIQNSSKLHVDNLVVTRTTQSPYLGTASAFQIRNITDIFFTNNEISKFTDAIAINGTSVNINIENNKLHDLSQEPIVVRSNCNFVKISGNEIYRHLGDGILLKGVENIYISENYIHDPCKKDDASYSTFTGGAANPSIPIVGGGITCNNESGESGTVNLQIHNNTINGTGYGISLCGVQICHITHNRVKDIRSTSAIEFYNKTSVNSSSIPNLELVISQNHIINLMRDTLTSAIYVIAGTVHVDKALVTGNYVNTNSSIHVGINVTGNVQVIGNTVENYYRGIELGAGAIAIGNILIDGKSSDGGRALTLYDNAIAIGNKINSSQSSWIRGNNAIFKDNQINYNGNYWAVFIELGKSGNIIKDNVIQSSNGKTISGANPNFYDMNSVTDFFAADGGQRQHQISLSIPKGPTSSRPTGLSDGRYNGVQFLDLTIKKLIWWDASSYTWRDAMGNKV</sequence>
<dbReference type="InterPro" id="IPR012334">
    <property type="entry name" value="Pectin_lyas_fold"/>
</dbReference>
<dbReference type="GO" id="GO:0016787">
    <property type="term" value="F:hydrolase activity"/>
    <property type="evidence" value="ECO:0007669"/>
    <property type="project" value="UniProtKB-KW"/>
</dbReference>
<dbReference type="Pfam" id="PF12708">
    <property type="entry name" value="Pect-lyase_RHGA_epim"/>
    <property type="match status" value="1"/>
</dbReference>
<dbReference type="EMBL" id="JBHLWN010000111">
    <property type="protein sequence ID" value="MFC0216187.1"/>
    <property type="molecule type" value="Genomic_DNA"/>
</dbReference>
<keyword evidence="3" id="KW-1185">Reference proteome</keyword>
<dbReference type="SMART" id="SM00710">
    <property type="entry name" value="PbH1"/>
    <property type="match status" value="8"/>
</dbReference>
<evidence type="ECO:0000259" key="1">
    <source>
        <dbReference type="Pfam" id="PF12708"/>
    </source>
</evidence>
<organism evidence="2 3">
    <name type="scientific">Paenibacillus chartarius</name>
    <dbReference type="NCBI Taxonomy" id="747481"/>
    <lineage>
        <taxon>Bacteria</taxon>
        <taxon>Bacillati</taxon>
        <taxon>Bacillota</taxon>
        <taxon>Bacilli</taxon>
        <taxon>Bacillales</taxon>
        <taxon>Paenibacillaceae</taxon>
        <taxon>Paenibacillus</taxon>
    </lineage>
</organism>
<gene>
    <name evidence="2" type="ORF">ACFFK0_27705</name>
</gene>
<dbReference type="InterPro" id="IPR024535">
    <property type="entry name" value="RHGA/B-epi-like_pectate_lyase"/>
</dbReference>
<proteinExistence type="predicted"/>
<dbReference type="Proteomes" id="UP001589776">
    <property type="component" value="Unassembled WGS sequence"/>
</dbReference>
<dbReference type="InterPro" id="IPR011050">
    <property type="entry name" value="Pectin_lyase_fold/virulence"/>
</dbReference>
<accession>A0ABV6DU55</accession>
<name>A0ABV6DU55_9BACL</name>
<keyword evidence="2" id="KW-0378">Hydrolase</keyword>
<reference evidence="2 3" key="1">
    <citation type="submission" date="2024-09" db="EMBL/GenBank/DDBJ databases">
        <authorList>
            <person name="Sun Q."/>
            <person name="Mori K."/>
        </authorList>
    </citation>
    <scope>NUCLEOTIDE SEQUENCE [LARGE SCALE GENOMIC DNA]</scope>
    <source>
        <strain evidence="2 3">CCM 7759</strain>
    </source>
</reference>
<dbReference type="Gene3D" id="2.160.20.10">
    <property type="entry name" value="Single-stranded right-handed beta-helix, Pectin lyase-like"/>
    <property type="match status" value="1"/>
</dbReference>
<dbReference type="SUPFAM" id="SSF51126">
    <property type="entry name" value="Pectin lyase-like"/>
    <property type="match status" value="2"/>
</dbReference>
<dbReference type="PROSITE" id="PS51318">
    <property type="entry name" value="TAT"/>
    <property type="match status" value="1"/>
</dbReference>
<comment type="caution">
    <text evidence="2">The sequence shown here is derived from an EMBL/GenBank/DDBJ whole genome shotgun (WGS) entry which is preliminary data.</text>
</comment>